<reference evidence="2" key="1">
    <citation type="submission" date="2021-05" db="EMBL/GenBank/DDBJ databases">
        <authorList>
            <person name="Alioto T."/>
            <person name="Alioto T."/>
            <person name="Gomez Garrido J."/>
        </authorList>
    </citation>
    <scope>NUCLEOTIDE SEQUENCE</scope>
</reference>
<proteinExistence type="predicted"/>
<dbReference type="EMBL" id="HBUF01275542">
    <property type="protein sequence ID" value="CAG6686308.1"/>
    <property type="molecule type" value="Transcribed_RNA"/>
</dbReference>
<name>A0A8D8X723_9HEMI</name>
<feature type="region of interest" description="Disordered" evidence="1">
    <location>
        <begin position="116"/>
        <end position="138"/>
    </location>
</feature>
<dbReference type="EMBL" id="HBUF01275541">
    <property type="protein sequence ID" value="CAG6686307.1"/>
    <property type="molecule type" value="Transcribed_RNA"/>
</dbReference>
<organism evidence="2">
    <name type="scientific">Cacopsylla melanoneura</name>
    <dbReference type="NCBI Taxonomy" id="428564"/>
    <lineage>
        <taxon>Eukaryota</taxon>
        <taxon>Metazoa</taxon>
        <taxon>Ecdysozoa</taxon>
        <taxon>Arthropoda</taxon>
        <taxon>Hexapoda</taxon>
        <taxon>Insecta</taxon>
        <taxon>Pterygota</taxon>
        <taxon>Neoptera</taxon>
        <taxon>Paraneoptera</taxon>
        <taxon>Hemiptera</taxon>
        <taxon>Sternorrhyncha</taxon>
        <taxon>Psylloidea</taxon>
        <taxon>Psyllidae</taxon>
        <taxon>Psyllinae</taxon>
        <taxon>Cacopsylla</taxon>
    </lineage>
</organism>
<evidence type="ECO:0000256" key="1">
    <source>
        <dbReference type="SAM" id="MobiDB-lite"/>
    </source>
</evidence>
<sequence>MEQNTMNTEQITEKNLDELEQLIELMHEKNERIEELEMALHESVSMIDEKEKHLDEEEEARRAIMEKVQLLELKLHSVLSLQSQRCSSCQPLLGRVQTLEHQCETLLEEKTQLESKLELDEANANGPFRDYADQEDNT</sequence>
<evidence type="ECO:0000313" key="2">
    <source>
        <dbReference type="EMBL" id="CAG6686308.1"/>
    </source>
</evidence>
<dbReference type="AlphaFoldDB" id="A0A8D8X723"/>
<accession>A0A8D8X723</accession>
<protein>
    <submittedName>
        <fullName evidence="2">Uncharacterized protein</fullName>
    </submittedName>
</protein>